<protein>
    <recommendedName>
        <fullName evidence="5">DUF1776-domain-containing protein</fullName>
    </recommendedName>
</protein>
<evidence type="ECO:0000256" key="2">
    <source>
        <dbReference type="SAM" id="Phobius"/>
    </source>
</evidence>
<reference evidence="3 4" key="1">
    <citation type="submission" date="2016-07" db="EMBL/GenBank/DDBJ databases">
        <title>Pervasive Adenine N6-methylation of Active Genes in Fungi.</title>
        <authorList>
            <consortium name="DOE Joint Genome Institute"/>
            <person name="Mondo S.J."/>
            <person name="Dannebaum R.O."/>
            <person name="Kuo R.C."/>
            <person name="Labutti K."/>
            <person name="Haridas S."/>
            <person name="Kuo A."/>
            <person name="Salamov A."/>
            <person name="Ahrendt S.R."/>
            <person name="Lipzen A."/>
            <person name="Sullivan W."/>
            <person name="Andreopoulos W.B."/>
            <person name="Clum A."/>
            <person name="Lindquist E."/>
            <person name="Daum C."/>
            <person name="Ramamoorthy G.K."/>
            <person name="Gryganskyi A."/>
            <person name="Culley D."/>
            <person name="Magnuson J.K."/>
            <person name="James T.Y."/>
            <person name="O'Malley M.A."/>
            <person name="Stajich J.E."/>
            <person name="Spatafora J.W."/>
            <person name="Visel A."/>
            <person name="Grigoriev I.V."/>
        </authorList>
    </citation>
    <scope>NUCLEOTIDE SEQUENCE [LARGE SCALE GENOMIC DNA]</scope>
    <source>
        <strain evidence="3 4">68-887.2</strain>
    </source>
</reference>
<evidence type="ECO:0000313" key="3">
    <source>
        <dbReference type="EMBL" id="ORY32526.1"/>
    </source>
</evidence>
<feature type="transmembrane region" description="Helical" evidence="2">
    <location>
        <begin position="94"/>
        <end position="116"/>
    </location>
</feature>
<feature type="region of interest" description="Disordered" evidence="1">
    <location>
        <begin position="454"/>
        <end position="537"/>
    </location>
</feature>
<organism evidence="3 4">
    <name type="scientific">Naematelia encephala</name>
    <dbReference type="NCBI Taxonomy" id="71784"/>
    <lineage>
        <taxon>Eukaryota</taxon>
        <taxon>Fungi</taxon>
        <taxon>Dikarya</taxon>
        <taxon>Basidiomycota</taxon>
        <taxon>Agaricomycotina</taxon>
        <taxon>Tremellomycetes</taxon>
        <taxon>Tremellales</taxon>
        <taxon>Naemateliaceae</taxon>
        <taxon>Naematelia</taxon>
    </lineage>
</organism>
<keyword evidence="2" id="KW-0472">Membrane</keyword>
<keyword evidence="4" id="KW-1185">Reference proteome</keyword>
<feature type="compositionally biased region" description="Basic and acidic residues" evidence="1">
    <location>
        <begin position="504"/>
        <end position="514"/>
    </location>
</feature>
<dbReference type="EMBL" id="MCFC01000009">
    <property type="protein sequence ID" value="ORY32526.1"/>
    <property type="molecule type" value="Genomic_DNA"/>
</dbReference>
<dbReference type="AlphaFoldDB" id="A0A1Y2BCT6"/>
<dbReference type="Proteomes" id="UP000193986">
    <property type="component" value="Unassembled WGS sequence"/>
</dbReference>
<comment type="caution">
    <text evidence="3">The sequence shown here is derived from an EMBL/GenBank/DDBJ whole genome shotgun (WGS) entry which is preliminary data.</text>
</comment>
<evidence type="ECO:0000313" key="4">
    <source>
        <dbReference type="Proteomes" id="UP000193986"/>
    </source>
</evidence>
<keyword evidence="2" id="KW-0812">Transmembrane</keyword>
<sequence>MPDDLNLLDQLEEWLEAQVPSNLQDLPYRMLETMERVSNELFETLNMHGPPSISIPFPPFHAKEVPPPPPPPVPTLLHHCTHNRAGRLIKAHPFAIGAGAAVALGVGLGAATYLGYVPWVNKRARRVGTKGVVEDGYLKEAIVLLSPTPMPPLLWPLAVSLLRAGYVVLIAVPRNEDAEQLEKRLAPLEEKSALRVLVYDPEDPTTFPPFHRSLLATLSLRFSAVGAADYRSGGDPYNPRPDHIPHIHAFVSLYPLHPNPPNQPGALPALPALLAPDNKGKTPRLVTIYPSSSVMVQPDHFASQVISANHRLLGANLAASAGARIISVYVGHVVLPPLHQMINGIHSSSFKLSAREWLQHAKGFDKLFAVKDLLVNGLASLYATVAGQLGLGVSAQDYALVERRVLKALKSNHRTRWHAGQYAHLPFILSRLPLPILPRVLSILPVMPGPTGPAPVQGVPAPRRQLGTKRTVPSSKSVSATSSEHEHEQSSNEDLASSIHSRKSREMESEKGTDSDTGSVGSANGLDGSWVGLDGGN</sequence>
<evidence type="ECO:0000256" key="1">
    <source>
        <dbReference type="SAM" id="MobiDB-lite"/>
    </source>
</evidence>
<proteinExistence type="predicted"/>
<dbReference type="OrthoDB" id="5308060at2759"/>
<keyword evidence="2" id="KW-1133">Transmembrane helix</keyword>
<accession>A0A1Y2BCT6</accession>
<dbReference type="STRING" id="71784.A0A1Y2BCT6"/>
<gene>
    <name evidence="3" type="ORF">BCR39DRAFT_375726</name>
</gene>
<dbReference type="InParanoid" id="A0A1Y2BCT6"/>
<evidence type="ECO:0008006" key="5">
    <source>
        <dbReference type="Google" id="ProtNLM"/>
    </source>
</evidence>
<name>A0A1Y2BCT6_9TREE</name>